<dbReference type="Pfam" id="PF19091">
    <property type="entry name" value="DUF5779"/>
    <property type="match status" value="1"/>
</dbReference>
<evidence type="ECO:0000313" key="1">
    <source>
        <dbReference type="EMBL" id="KTG10434.1"/>
    </source>
</evidence>
<gene>
    <name evidence="1" type="ORF">AUR64_12790</name>
</gene>
<evidence type="ECO:0000313" key="2">
    <source>
        <dbReference type="Proteomes" id="UP000054387"/>
    </source>
</evidence>
<dbReference type="EMBL" id="LOPU01000018">
    <property type="protein sequence ID" value="KTG10434.1"/>
    <property type="molecule type" value="Genomic_DNA"/>
</dbReference>
<dbReference type="Proteomes" id="UP000054387">
    <property type="component" value="Unassembled WGS sequence"/>
</dbReference>
<dbReference type="InterPro" id="IPR043931">
    <property type="entry name" value="DUF5779"/>
</dbReference>
<dbReference type="RefSeq" id="WP_058581787.1">
    <property type="nucleotide sequence ID" value="NZ_LOPU01000018.1"/>
</dbReference>
<dbReference type="OrthoDB" id="311695at2157"/>
<organism evidence="1 2">
    <name type="scientific">Haloprofundus marisrubri</name>
    <dbReference type="NCBI Taxonomy" id="1514971"/>
    <lineage>
        <taxon>Archaea</taxon>
        <taxon>Methanobacteriati</taxon>
        <taxon>Methanobacteriota</taxon>
        <taxon>Stenosarchaea group</taxon>
        <taxon>Halobacteria</taxon>
        <taxon>Halobacteriales</taxon>
        <taxon>Haloferacaceae</taxon>
        <taxon>Haloprofundus</taxon>
    </lineage>
</organism>
<keyword evidence="2" id="KW-1185">Reference proteome</keyword>
<accession>A0A0W1RBK9</accession>
<dbReference type="AlphaFoldDB" id="A0A0W1RBK9"/>
<comment type="caution">
    <text evidence="1">The sequence shown here is derived from an EMBL/GenBank/DDBJ whole genome shotgun (WGS) entry which is preliminary data.</text>
</comment>
<sequence>MSEFDLDLRTAESHIEKGEIRGDVVLGVLDGSTEPDEWVRNITEGNVLVLSVHGDLNKLAAGFAREVKDMGGQLMHFRKFLVVTPPGVDIDTDRLR</sequence>
<name>A0A0W1RBK9_9EURY</name>
<protein>
    <recommendedName>
        <fullName evidence="3">Cell division protein SepF</fullName>
    </recommendedName>
</protein>
<reference evidence="1 2" key="1">
    <citation type="submission" date="2015-12" db="EMBL/GenBank/DDBJ databases">
        <title>Haloprofundus marisrubri gen. nov., sp. nov., an extremely halophilic archaeon isolated from the Discovery deep brine-seawater interface in the Red Sea.</title>
        <authorList>
            <person name="Zhang G."/>
            <person name="Stingl U."/>
            <person name="Rashid M."/>
        </authorList>
    </citation>
    <scope>NUCLEOTIDE SEQUENCE [LARGE SCALE GENOMIC DNA]</scope>
    <source>
        <strain evidence="1 2">SB9</strain>
    </source>
</reference>
<proteinExistence type="predicted"/>
<evidence type="ECO:0008006" key="3">
    <source>
        <dbReference type="Google" id="ProtNLM"/>
    </source>
</evidence>